<protein>
    <submittedName>
        <fullName evidence="1">Uncharacterized protein</fullName>
    </submittedName>
</protein>
<dbReference type="AlphaFoldDB" id="A0A165QCL7"/>
<evidence type="ECO:0000313" key="1">
    <source>
        <dbReference type="EMBL" id="KZT22235.1"/>
    </source>
</evidence>
<dbReference type="Proteomes" id="UP000076761">
    <property type="component" value="Unassembled WGS sequence"/>
</dbReference>
<name>A0A165QCL7_9AGAM</name>
<reference evidence="1 2" key="1">
    <citation type="journal article" date="2016" name="Mol. Biol. Evol.">
        <title>Comparative Genomics of Early-Diverging Mushroom-Forming Fungi Provides Insights into the Origins of Lignocellulose Decay Capabilities.</title>
        <authorList>
            <person name="Nagy L.G."/>
            <person name="Riley R."/>
            <person name="Tritt A."/>
            <person name="Adam C."/>
            <person name="Daum C."/>
            <person name="Floudas D."/>
            <person name="Sun H."/>
            <person name="Yadav J.S."/>
            <person name="Pangilinan J."/>
            <person name="Larsson K.H."/>
            <person name="Matsuura K."/>
            <person name="Barry K."/>
            <person name="Labutti K."/>
            <person name="Kuo R."/>
            <person name="Ohm R.A."/>
            <person name="Bhattacharya S.S."/>
            <person name="Shirouzu T."/>
            <person name="Yoshinaga Y."/>
            <person name="Martin F.M."/>
            <person name="Grigoriev I.V."/>
            <person name="Hibbett D.S."/>
        </authorList>
    </citation>
    <scope>NUCLEOTIDE SEQUENCE [LARGE SCALE GENOMIC DNA]</scope>
    <source>
        <strain evidence="1 2">HHB14362 ss-1</strain>
    </source>
</reference>
<gene>
    <name evidence="1" type="ORF">NEOLEDRAFT_675286</name>
</gene>
<keyword evidence="2" id="KW-1185">Reference proteome</keyword>
<dbReference type="InParanoid" id="A0A165QCL7"/>
<dbReference type="EMBL" id="KV425598">
    <property type="protein sequence ID" value="KZT22235.1"/>
    <property type="molecule type" value="Genomic_DNA"/>
</dbReference>
<sequence length="109" mass="12173">MNIFASTWALQVAGLFFALLIIHMHTDIADEAIARMWTWDLIGLPRRTSVAICCSLSVTRCSSRSAAGMYVLLYIVCGRAGCVFSSVSMTDCDYIECRNRPHVCEIFLD</sequence>
<proteinExistence type="predicted"/>
<organism evidence="1 2">
    <name type="scientific">Neolentinus lepideus HHB14362 ss-1</name>
    <dbReference type="NCBI Taxonomy" id="1314782"/>
    <lineage>
        <taxon>Eukaryota</taxon>
        <taxon>Fungi</taxon>
        <taxon>Dikarya</taxon>
        <taxon>Basidiomycota</taxon>
        <taxon>Agaricomycotina</taxon>
        <taxon>Agaricomycetes</taxon>
        <taxon>Gloeophyllales</taxon>
        <taxon>Gloeophyllaceae</taxon>
        <taxon>Neolentinus</taxon>
    </lineage>
</organism>
<evidence type="ECO:0000313" key="2">
    <source>
        <dbReference type="Proteomes" id="UP000076761"/>
    </source>
</evidence>
<accession>A0A165QCL7</accession>